<gene>
    <name evidence="1" type="ORF">SAMN06269250_4775</name>
</gene>
<name>A0A286GIZ7_9BACT</name>
<proteinExistence type="predicted"/>
<reference evidence="2" key="1">
    <citation type="submission" date="2017-09" db="EMBL/GenBank/DDBJ databases">
        <authorList>
            <person name="Varghese N."/>
            <person name="Submissions S."/>
        </authorList>
    </citation>
    <scope>NUCLEOTIDE SEQUENCE [LARGE SCALE GENOMIC DNA]</scope>
    <source>
        <strain evidence="2">DSM 29961</strain>
    </source>
</reference>
<protein>
    <submittedName>
        <fullName evidence="1">Uncharacterized protein</fullName>
    </submittedName>
</protein>
<dbReference type="Proteomes" id="UP000219452">
    <property type="component" value="Unassembled WGS sequence"/>
</dbReference>
<keyword evidence="2" id="KW-1185">Reference proteome</keyword>
<dbReference type="AlphaFoldDB" id="A0A286GIZ7"/>
<dbReference type="RefSeq" id="WP_097129057.1">
    <property type="nucleotide sequence ID" value="NZ_OCNH01000004.1"/>
</dbReference>
<evidence type="ECO:0000313" key="2">
    <source>
        <dbReference type="Proteomes" id="UP000219452"/>
    </source>
</evidence>
<organism evidence="1 2">
    <name type="scientific">Spirosoma fluviale</name>
    <dbReference type="NCBI Taxonomy" id="1597977"/>
    <lineage>
        <taxon>Bacteria</taxon>
        <taxon>Pseudomonadati</taxon>
        <taxon>Bacteroidota</taxon>
        <taxon>Cytophagia</taxon>
        <taxon>Cytophagales</taxon>
        <taxon>Cytophagaceae</taxon>
        <taxon>Spirosoma</taxon>
    </lineage>
</organism>
<accession>A0A286GIZ7</accession>
<sequence>MKITIIADSNGQVIGTIKGQIKDFYAGEFQAGPMAPEGGKLQEVEVPDEFERYYTLDEEQQGGLINSTDVGERSTAAYETHMQSDQIANSLEEFHSEVAKYLKKA</sequence>
<dbReference type="EMBL" id="OCNH01000004">
    <property type="protein sequence ID" value="SOD95196.1"/>
    <property type="molecule type" value="Genomic_DNA"/>
</dbReference>
<evidence type="ECO:0000313" key="1">
    <source>
        <dbReference type="EMBL" id="SOD95196.1"/>
    </source>
</evidence>